<dbReference type="InterPro" id="IPR012334">
    <property type="entry name" value="Pectin_lyas_fold"/>
</dbReference>
<reference evidence="4 5" key="1">
    <citation type="submission" date="2020-05" db="EMBL/GenBank/DDBJ databases">
        <title>Genome sequencing of Spirosoma sp. TS118.</title>
        <authorList>
            <person name="Lee J.-H."/>
            <person name="Jeong S."/>
            <person name="Zhao L."/>
            <person name="Jung J.-H."/>
            <person name="Kim M.-K."/>
            <person name="Lim S."/>
        </authorList>
    </citation>
    <scope>NUCLEOTIDE SEQUENCE [LARGE SCALE GENOMIC DNA]</scope>
    <source>
        <strain evidence="4 5">TS118</strain>
    </source>
</reference>
<feature type="domain" description="Right handed beta helix" evidence="2">
    <location>
        <begin position="258"/>
        <end position="377"/>
    </location>
</feature>
<dbReference type="KEGG" id="stae:HNV11_15025"/>
<keyword evidence="5" id="KW-1185">Reference proteome</keyword>
<dbReference type="Pfam" id="PF18962">
    <property type="entry name" value="Por_Secre_tail"/>
    <property type="match status" value="1"/>
</dbReference>
<feature type="chain" id="PRO_5026658400" evidence="1">
    <location>
        <begin position="19"/>
        <end position="538"/>
    </location>
</feature>
<feature type="domain" description="Secretion system C-terminal sorting" evidence="3">
    <location>
        <begin position="465"/>
        <end position="531"/>
    </location>
</feature>
<dbReference type="AlphaFoldDB" id="A0A6M5YBH2"/>
<dbReference type="InterPro" id="IPR026444">
    <property type="entry name" value="Secre_tail"/>
</dbReference>
<dbReference type="SMART" id="SM00710">
    <property type="entry name" value="PbH1"/>
    <property type="match status" value="7"/>
</dbReference>
<dbReference type="InterPro" id="IPR006626">
    <property type="entry name" value="PbH1"/>
</dbReference>
<evidence type="ECO:0000313" key="4">
    <source>
        <dbReference type="EMBL" id="QJW90601.1"/>
    </source>
</evidence>
<name>A0A6M5YBH2_9BACT</name>
<dbReference type="Proteomes" id="UP000502756">
    <property type="component" value="Chromosome"/>
</dbReference>
<dbReference type="Gene3D" id="2.160.20.10">
    <property type="entry name" value="Single-stranded right-handed beta-helix, Pectin lyase-like"/>
    <property type="match status" value="1"/>
</dbReference>
<keyword evidence="1" id="KW-0732">Signal</keyword>
<dbReference type="Pfam" id="PF13229">
    <property type="entry name" value="Beta_helix"/>
    <property type="match status" value="1"/>
</dbReference>
<proteinExistence type="predicted"/>
<evidence type="ECO:0000259" key="2">
    <source>
        <dbReference type="Pfam" id="PF13229"/>
    </source>
</evidence>
<evidence type="ECO:0000313" key="5">
    <source>
        <dbReference type="Proteomes" id="UP000502756"/>
    </source>
</evidence>
<dbReference type="InterPro" id="IPR011050">
    <property type="entry name" value="Pectin_lyase_fold/virulence"/>
</dbReference>
<gene>
    <name evidence="4" type="ORF">HNV11_15025</name>
</gene>
<sequence length="538" mass="58274">MRIFTALLWFAFAGSAWAQTDCNCTYTITKTGMYDGKSLKIAPGSTVCIKAGAYTYLRLNNFVGTPDKPIRFINCGGLVDVNYPTGSSTGIAFQGCRYFQITGTGDSRYEYGIRISKTGTNISGLNITNKSSDCEVDHVEVSNTGFAGIMIKTDPTCDVTTQRANFTMYNVKVHHNYVHDTKGEGLYIGNSFWNEGMGRTCSGKNVKVLPHNIIGLEIAYNRTENTGCEGIQYACAPESQVHHNTVYNSGIDPFDAYQDNGVQIGGGVSGRFYNNTIRQSKGIGLIVVGHLGPNYIYNNIITDSGDNGVFVDERANSLANVDIVLANNTINRAKGEGIKLYNETQNTYILNTAITGVGSNKYISTLNTKVRYTAQNNFTAAGGSDAGYVDAGADDYHTTSTSLLINRGQDLKRYGIVVDLEDVDRPKGGTYDIGVYENVAESNSGARKSVAARAELSETVVVRAFPSPCVDQLTVRLSNEEAITELSIVDGAGRTLTQHQPLAPAAEVTLPVNQLSSGVYLIRIGTGIRQYVGRFLKQ</sequence>
<dbReference type="RefSeq" id="WP_171740445.1">
    <property type="nucleotide sequence ID" value="NZ_CP053435.1"/>
</dbReference>
<dbReference type="NCBIfam" id="TIGR04183">
    <property type="entry name" value="Por_Secre_tail"/>
    <property type="match status" value="1"/>
</dbReference>
<dbReference type="InterPro" id="IPR039448">
    <property type="entry name" value="Beta_helix"/>
</dbReference>
<evidence type="ECO:0000256" key="1">
    <source>
        <dbReference type="SAM" id="SignalP"/>
    </source>
</evidence>
<dbReference type="SUPFAM" id="SSF51126">
    <property type="entry name" value="Pectin lyase-like"/>
    <property type="match status" value="1"/>
</dbReference>
<protein>
    <submittedName>
        <fullName evidence="4">T9SS type A sorting domain-containing protein</fullName>
    </submittedName>
</protein>
<evidence type="ECO:0000259" key="3">
    <source>
        <dbReference type="Pfam" id="PF18962"/>
    </source>
</evidence>
<accession>A0A6M5YBH2</accession>
<organism evidence="4 5">
    <name type="scientific">Spirosoma taeanense</name>
    <dbReference type="NCBI Taxonomy" id="2735870"/>
    <lineage>
        <taxon>Bacteria</taxon>
        <taxon>Pseudomonadati</taxon>
        <taxon>Bacteroidota</taxon>
        <taxon>Cytophagia</taxon>
        <taxon>Cytophagales</taxon>
        <taxon>Cytophagaceae</taxon>
        <taxon>Spirosoma</taxon>
    </lineage>
</organism>
<dbReference type="EMBL" id="CP053435">
    <property type="protein sequence ID" value="QJW90601.1"/>
    <property type="molecule type" value="Genomic_DNA"/>
</dbReference>
<feature type="signal peptide" evidence="1">
    <location>
        <begin position="1"/>
        <end position="18"/>
    </location>
</feature>